<dbReference type="EMBL" id="SHBO01000009">
    <property type="protein sequence ID" value="RZO07793.1"/>
    <property type="molecule type" value="Genomic_DNA"/>
</dbReference>
<dbReference type="Proteomes" id="UP000318148">
    <property type="component" value="Unassembled WGS sequence"/>
</dbReference>
<dbReference type="AlphaFoldDB" id="A0A520LN66"/>
<organism evidence="2 3">
    <name type="scientific">SAR92 clade bacterium</name>
    <dbReference type="NCBI Taxonomy" id="2315479"/>
    <lineage>
        <taxon>Bacteria</taxon>
        <taxon>Pseudomonadati</taxon>
        <taxon>Pseudomonadota</taxon>
        <taxon>Gammaproteobacteria</taxon>
        <taxon>Cellvibrionales</taxon>
        <taxon>Porticoccaceae</taxon>
        <taxon>SAR92 clade</taxon>
    </lineage>
</organism>
<protein>
    <submittedName>
        <fullName evidence="2">Uncharacterized protein</fullName>
    </submittedName>
</protein>
<dbReference type="Pfam" id="PF10972">
    <property type="entry name" value="CsiV"/>
    <property type="match status" value="1"/>
</dbReference>
<comment type="caution">
    <text evidence="2">The sequence shown here is derived from an EMBL/GenBank/DDBJ whole genome shotgun (WGS) entry which is preliminary data.</text>
</comment>
<feature type="coiled-coil region" evidence="1">
    <location>
        <begin position="149"/>
        <end position="176"/>
    </location>
</feature>
<evidence type="ECO:0000313" key="3">
    <source>
        <dbReference type="Proteomes" id="UP000318148"/>
    </source>
</evidence>
<evidence type="ECO:0000313" key="2">
    <source>
        <dbReference type="EMBL" id="RZO07793.1"/>
    </source>
</evidence>
<dbReference type="InterPro" id="IPR021241">
    <property type="entry name" value="CsiV"/>
</dbReference>
<name>A0A520LN66_9GAMM</name>
<evidence type="ECO:0000256" key="1">
    <source>
        <dbReference type="SAM" id="Coils"/>
    </source>
</evidence>
<reference evidence="2 3" key="1">
    <citation type="submission" date="2019-02" db="EMBL/GenBank/DDBJ databases">
        <title>Prokaryotic population dynamics and viral predation in marine succession experiment using metagenomics: the confinement effect.</title>
        <authorList>
            <person name="Haro-Moreno J.M."/>
            <person name="Rodriguez-Valera F."/>
            <person name="Lopez-Perez M."/>
        </authorList>
    </citation>
    <scope>NUCLEOTIDE SEQUENCE [LARGE SCALE GENOMIC DNA]</scope>
    <source>
        <strain evidence="2">MED-G169</strain>
    </source>
</reference>
<keyword evidence="1" id="KW-0175">Coiled coil</keyword>
<proteinExistence type="predicted"/>
<sequence>MFRFSLLNPLYLFKFTFLLSFISVSYGQSTAQIDAPENWYQVEVILFNQPSNVNSETSNPSLPLKFSDNIIYLTNVIEEKQRESLMIEGALLPEITSYDPVSELEQHDKTLTQSIDSTSLEEDSFELNPSEDGVLEELVMEYEKEDLFIPEYEEEFQILDSKIRDLNDTARSLNRRGFNVFFHESWRFIADESDSQNWIVIGAGDQLDGRSEIEGSIRFYKSRFLHFEANLWKLIFPTNIENSSEQYFKLPDIPEEYEEERIFWKLSKLVENKTTEITEITENYEVSIENYGSRSDENIEQSNGRLKNLIAKDYAINRFEPAPDIEKTAPASNLLLDDLWTIIQSKRIDDGKLYYLDHPELGMIISAKSYEPKPINIEPENQSNSSPDNVGF</sequence>
<accession>A0A520LN66</accession>
<gene>
    <name evidence="2" type="ORF">EVB02_01320</name>
</gene>